<keyword evidence="1" id="KW-0732">Signal</keyword>
<comment type="caution">
    <text evidence="2">The sequence shown here is derived from an EMBL/GenBank/DDBJ whole genome shotgun (WGS) entry which is preliminary data.</text>
</comment>
<dbReference type="ExpressionAtlas" id="A0A2K3P415">
    <property type="expression patterns" value="baseline"/>
</dbReference>
<dbReference type="AlphaFoldDB" id="A0A2K3P415"/>
<evidence type="ECO:0000256" key="1">
    <source>
        <dbReference type="SAM" id="SignalP"/>
    </source>
</evidence>
<proteinExistence type="predicted"/>
<reference evidence="2 3" key="1">
    <citation type="journal article" date="2014" name="Am. J. Bot.">
        <title>Genome assembly and annotation for red clover (Trifolium pratense; Fabaceae).</title>
        <authorList>
            <person name="Istvanek J."/>
            <person name="Jaros M."/>
            <person name="Krenek A."/>
            <person name="Repkova J."/>
        </authorList>
    </citation>
    <scope>NUCLEOTIDE SEQUENCE [LARGE SCALE GENOMIC DNA]</scope>
    <source>
        <strain evidence="3">cv. Tatra</strain>
        <tissue evidence="2">Young leaves</tissue>
    </source>
</reference>
<accession>A0A2K3P415</accession>
<evidence type="ECO:0000313" key="2">
    <source>
        <dbReference type="EMBL" id="PNY10036.1"/>
    </source>
</evidence>
<reference evidence="2 3" key="2">
    <citation type="journal article" date="2017" name="Front. Plant Sci.">
        <title>Gene Classification and Mining of Molecular Markers Useful in Red Clover (Trifolium pratense) Breeding.</title>
        <authorList>
            <person name="Istvanek J."/>
            <person name="Dluhosova J."/>
            <person name="Dluhos P."/>
            <person name="Patkova L."/>
            <person name="Nedelnik J."/>
            <person name="Repkova J."/>
        </authorList>
    </citation>
    <scope>NUCLEOTIDE SEQUENCE [LARGE SCALE GENOMIC DNA]</scope>
    <source>
        <strain evidence="3">cv. Tatra</strain>
        <tissue evidence="2">Young leaves</tissue>
    </source>
</reference>
<dbReference type="Proteomes" id="UP000236291">
    <property type="component" value="Unassembled WGS sequence"/>
</dbReference>
<evidence type="ECO:0000313" key="3">
    <source>
        <dbReference type="Proteomes" id="UP000236291"/>
    </source>
</evidence>
<feature type="chain" id="PRO_5014416290" evidence="1">
    <location>
        <begin position="27"/>
        <end position="138"/>
    </location>
</feature>
<feature type="signal peptide" evidence="1">
    <location>
        <begin position="1"/>
        <end position="26"/>
    </location>
</feature>
<gene>
    <name evidence="2" type="ORF">L195_g006602</name>
</gene>
<organism evidence="2 3">
    <name type="scientific">Trifolium pratense</name>
    <name type="common">Red clover</name>
    <dbReference type="NCBI Taxonomy" id="57577"/>
    <lineage>
        <taxon>Eukaryota</taxon>
        <taxon>Viridiplantae</taxon>
        <taxon>Streptophyta</taxon>
        <taxon>Embryophyta</taxon>
        <taxon>Tracheophyta</taxon>
        <taxon>Spermatophyta</taxon>
        <taxon>Magnoliopsida</taxon>
        <taxon>eudicotyledons</taxon>
        <taxon>Gunneridae</taxon>
        <taxon>Pentapetalae</taxon>
        <taxon>rosids</taxon>
        <taxon>fabids</taxon>
        <taxon>Fabales</taxon>
        <taxon>Fabaceae</taxon>
        <taxon>Papilionoideae</taxon>
        <taxon>50 kb inversion clade</taxon>
        <taxon>NPAAA clade</taxon>
        <taxon>Hologalegina</taxon>
        <taxon>IRL clade</taxon>
        <taxon>Trifolieae</taxon>
        <taxon>Trifolium</taxon>
    </lineage>
</organism>
<dbReference type="EMBL" id="ASHM01003549">
    <property type="protein sequence ID" value="PNY10036.1"/>
    <property type="molecule type" value="Genomic_DNA"/>
</dbReference>
<name>A0A2K3P415_TRIPR</name>
<sequence>MTANWTAADKRLMIVAMLAFPPLLLAREQAVLQFYPPEKHALALESIVNDSLNNDIPYEFFEEVAIAEQELGGGVRFNGLVVGLYLRKFFLSAGWILWANNGGRLRHTSLDQEMSIRYDVTVAPSLMSISSTSSTKGL</sequence>
<protein>
    <submittedName>
        <fullName evidence="2">Uncharacterized protein</fullName>
    </submittedName>
</protein>